<keyword evidence="5" id="KW-1133">Transmembrane helix</keyword>
<keyword evidence="2 7" id="KW-0645">Protease</keyword>
<evidence type="ECO:0000313" key="8">
    <source>
        <dbReference type="Proteomes" id="UP000317318"/>
    </source>
</evidence>
<dbReference type="PANTHER" id="PTHR43343:SF3">
    <property type="entry name" value="PROTEASE DO-LIKE 8, CHLOROPLASTIC"/>
    <property type="match status" value="1"/>
</dbReference>
<dbReference type="OrthoDB" id="248175at2"/>
<dbReference type="EMBL" id="CP036268">
    <property type="protein sequence ID" value="QDT39543.1"/>
    <property type="molecule type" value="Genomic_DNA"/>
</dbReference>
<accession>A0A517R6S6</accession>
<dbReference type="InterPro" id="IPR051201">
    <property type="entry name" value="Chloro_Bact_Ser_Proteases"/>
</dbReference>
<comment type="similarity">
    <text evidence="1">Belongs to the peptidase S1C family.</text>
</comment>
<dbReference type="KEGG" id="svp:Pan189_39510"/>
<dbReference type="Pfam" id="PF13180">
    <property type="entry name" value="PDZ_2"/>
    <property type="match status" value="1"/>
</dbReference>
<evidence type="ECO:0000256" key="3">
    <source>
        <dbReference type="ARBA" id="ARBA00022801"/>
    </source>
</evidence>
<feature type="domain" description="PDZ" evidence="6">
    <location>
        <begin position="331"/>
        <end position="383"/>
    </location>
</feature>
<keyword evidence="5" id="KW-0812">Transmembrane</keyword>
<dbReference type="Gene3D" id="2.30.42.10">
    <property type="match status" value="1"/>
</dbReference>
<protein>
    <submittedName>
        <fullName evidence="7">Putative periplasmic serine endoprotease DegP-like</fullName>
        <ecNumber evidence="7">3.4.21.107</ecNumber>
    </submittedName>
</protein>
<reference evidence="7 8" key="1">
    <citation type="submission" date="2019-02" db="EMBL/GenBank/DDBJ databases">
        <title>Deep-cultivation of Planctomycetes and their phenomic and genomic characterization uncovers novel biology.</title>
        <authorList>
            <person name="Wiegand S."/>
            <person name="Jogler M."/>
            <person name="Boedeker C."/>
            <person name="Pinto D."/>
            <person name="Vollmers J."/>
            <person name="Rivas-Marin E."/>
            <person name="Kohn T."/>
            <person name="Peeters S.H."/>
            <person name="Heuer A."/>
            <person name="Rast P."/>
            <person name="Oberbeckmann S."/>
            <person name="Bunk B."/>
            <person name="Jeske O."/>
            <person name="Meyerdierks A."/>
            <person name="Storesund J.E."/>
            <person name="Kallscheuer N."/>
            <person name="Luecker S."/>
            <person name="Lage O.M."/>
            <person name="Pohl T."/>
            <person name="Merkel B.J."/>
            <person name="Hornburger P."/>
            <person name="Mueller R.-W."/>
            <person name="Bruemmer F."/>
            <person name="Labrenz M."/>
            <person name="Spormann A.M."/>
            <person name="Op den Camp H."/>
            <person name="Overmann J."/>
            <person name="Amann R."/>
            <person name="Jetten M.S.M."/>
            <person name="Mascher T."/>
            <person name="Medema M.H."/>
            <person name="Devos D.P."/>
            <person name="Kaster A.-K."/>
            <person name="Ovreas L."/>
            <person name="Rohde M."/>
            <person name="Galperin M.Y."/>
            <person name="Jogler C."/>
        </authorList>
    </citation>
    <scope>NUCLEOTIDE SEQUENCE [LARGE SCALE GENOMIC DNA]</scope>
    <source>
        <strain evidence="7 8">Pan189</strain>
    </source>
</reference>
<keyword evidence="3 7" id="KW-0378">Hydrolase</keyword>
<organism evidence="7 8">
    <name type="scientific">Stratiformator vulcanicus</name>
    <dbReference type="NCBI Taxonomy" id="2527980"/>
    <lineage>
        <taxon>Bacteria</taxon>
        <taxon>Pseudomonadati</taxon>
        <taxon>Planctomycetota</taxon>
        <taxon>Planctomycetia</taxon>
        <taxon>Planctomycetales</taxon>
        <taxon>Planctomycetaceae</taxon>
        <taxon>Stratiformator</taxon>
    </lineage>
</organism>
<dbReference type="InterPro" id="IPR043504">
    <property type="entry name" value="Peptidase_S1_PA_chymotrypsin"/>
</dbReference>
<feature type="transmembrane region" description="Helical" evidence="5">
    <location>
        <begin position="12"/>
        <end position="30"/>
    </location>
</feature>
<dbReference type="SUPFAM" id="SSF50494">
    <property type="entry name" value="Trypsin-like serine proteases"/>
    <property type="match status" value="1"/>
</dbReference>
<evidence type="ECO:0000256" key="5">
    <source>
        <dbReference type="SAM" id="Phobius"/>
    </source>
</evidence>
<keyword evidence="8" id="KW-1185">Reference proteome</keyword>
<dbReference type="Gene3D" id="2.40.10.10">
    <property type="entry name" value="Trypsin-like serine proteases"/>
    <property type="match status" value="2"/>
</dbReference>
<dbReference type="FunFam" id="2.40.10.10:FF:000001">
    <property type="entry name" value="Periplasmic serine protease DegS"/>
    <property type="match status" value="1"/>
</dbReference>
<dbReference type="Pfam" id="PF13365">
    <property type="entry name" value="Trypsin_2"/>
    <property type="match status" value="1"/>
</dbReference>
<proteinExistence type="inferred from homology"/>
<dbReference type="SUPFAM" id="SSF50156">
    <property type="entry name" value="PDZ domain-like"/>
    <property type="match status" value="1"/>
</dbReference>
<dbReference type="InterPro" id="IPR009003">
    <property type="entry name" value="Peptidase_S1_PA"/>
</dbReference>
<gene>
    <name evidence="7" type="primary">degP1</name>
    <name evidence="7" type="ORF">Pan189_39510</name>
</gene>
<dbReference type="RefSeq" id="WP_145365675.1">
    <property type="nucleotide sequence ID" value="NZ_CP036268.1"/>
</dbReference>
<evidence type="ECO:0000256" key="1">
    <source>
        <dbReference type="ARBA" id="ARBA00010541"/>
    </source>
</evidence>
<dbReference type="GO" id="GO:0004252">
    <property type="term" value="F:serine-type endopeptidase activity"/>
    <property type="evidence" value="ECO:0007669"/>
    <property type="project" value="InterPro"/>
</dbReference>
<dbReference type="InterPro" id="IPR036034">
    <property type="entry name" value="PDZ_sf"/>
</dbReference>
<dbReference type="Proteomes" id="UP000317318">
    <property type="component" value="Chromosome"/>
</dbReference>
<keyword evidence="5" id="KW-0472">Membrane</keyword>
<evidence type="ECO:0000259" key="6">
    <source>
        <dbReference type="Pfam" id="PF13180"/>
    </source>
</evidence>
<evidence type="ECO:0000256" key="4">
    <source>
        <dbReference type="ARBA" id="ARBA00022825"/>
    </source>
</evidence>
<dbReference type="EC" id="3.4.21.107" evidence="7"/>
<dbReference type="InterPro" id="IPR001478">
    <property type="entry name" value="PDZ"/>
</dbReference>
<keyword evidence="4" id="KW-0720">Serine protease</keyword>
<dbReference type="PRINTS" id="PR00834">
    <property type="entry name" value="PROTEASES2C"/>
</dbReference>
<dbReference type="PANTHER" id="PTHR43343">
    <property type="entry name" value="PEPTIDASE S12"/>
    <property type="match status" value="1"/>
</dbReference>
<evidence type="ECO:0000313" key="7">
    <source>
        <dbReference type="EMBL" id="QDT39543.1"/>
    </source>
</evidence>
<sequence>MSDANEHRGGNSLNPWLVAGLLIAIGALLFRGGEVFFGRDDSLHDPDAIARTVAARGDLAEDERATIELFQTASPSVVYVSRIDVRRDVLSRNIFAIPSGSGTGFIWDEDGHVVTNMHVIGDIKDGRVVFPNGGYSVTLEDGTEWRAERVGSSANRDLAVLKILDAPKERLIPIAVGTSEDLLVGQKVFAIGSPFGFDRTLTTGVISGLDREISAKTGRPIQGVIQTDAAINPGNSGGPLLDSAGRLVGINTAIFSPTRTYAGIGFAVPVDTVNTIVPQLIRTGRASRAGLGVVLFPDSVVREVARRGIIPRLGALVQENRRSGQDSEGEDALLRADLIIGIDDQAVANTNDVYRILDSKSEGDVVDVTVIRENETLELSVRLTGLEDEF</sequence>
<evidence type="ECO:0000256" key="2">
    <source>
        <dbReference type="ARBA" id="ARBA00022670"/>
    </source>
</evidence>
<dbReference type="AlphaFoldDB" id="A0A517R6S6"/>
<name>A0A517R6S6_9PLAN</name>
<dbReference type="InterPro" id="IPR001940">
    <property type="entry name" value="Peptidase_S1C"/>
</dbReference>
<dbReference type="GO" id="GO:0006508">
    <property type="term" value="P:proteolysis"/>
    <property type="evidence" value="ECO:0007669"/>
    <property type="project" value="UniProtKB-KW"/>
</dbReference>